<feature type="transmembrane region" description="Helical" evidence="3">
    <location>
        <begin position="269"/>
        <end position="292"/>
    </location>
</feature>
<dbReference type="WBParaSite" id="GPLIN_000177200">
    <property type="protein sequence ID" value="GPLIN_000177200"/>
    <property type="gene ID" value="GPLIN_000177200"/>
</dbReference>
<dbReference type="Proteomes" id="UP000050741">
    <property type="component" value="Unassembled WGS sequence"/>
</dbReference>
<keyword evidence="3" id="KW-0812">Transmembrane</keyword>
<reference evidence="5" key="2">
    <citation type="submission" date="2016-06" db="UniProtKB">
        <authorList>
            <consortium name="WormBaseParasite"/>
        </authorList>
    </citation>
    <scope>IDENTIFICATION</scope>
</reference>
<dbReference type="AlphaFoldDB" id="A0A183BMD7"/>
<feature type="region of interest" description="Disordered" evidence="2">
    <location>
        <begin position="413"/>
        <end position="454"/>
    </location>
</feature>
<dbReference type="GO" id="GO:0016020">
    <property type="term" value="C:membrane"/>
    <property type="evidence" value="ECO:0007669"/>
    <property type="project" value="InterPro"/>
</dbReference>
<dbReference type="PANTHER" id="PTHR47518:SF9">
    <property type="entry name" value="SERPENTINE RECEPTOR, CLASS T"/>
    <property type="match status" value="1"/>
</dbReference>
<evidence type="ECO:0000256" key="1">
    <source>
        <dbReference type="ARBA" id="ARBA00006803"/>
    </source>
</evidence>
<keyword evidence="4" id="KW-1185">Reference proteome</keyword>
<keyword evidence="3" id="KW-0472">Membrane</keyword>
<accession>A0A183BMD7</accession>
<dbReference type="InterPro" id="IPR004151">
    <property type="entry name" value="7TM_GPCR_serpentine_rcpt_Sre"/>
</dbReference>
<feature type="transmembrane region" description="Helical" evidence="3">
    <location>
        <begin position="209"/>
        <end position="237"/>
    </location>
</feature>
<dbReference type="Gene3D" id="1.20.1070.10">
    <property type="entry name" value="Rhodopsin 7-helix transmembrane proteins"/>
    <property type="match status" value="1"/>
</dbReference>
<dbReference type="InterPro" id="IPR052854">
    <property type="entry name" value="Serpentine_rcpt_epsilon"/>
</dbReference>
<dbReference type="PANTHER" id="PTHR47518">
    <property type="entry name" value="SERPENTINE RECEPTOR CLASS EPSILON-13-RELATED"/>
    <property type="match status" value="1"/>
</dbReference>
<reference evidence="4" key="1">
    <citation type="submission" date="2014-05" db="EMBL/GenBank/DDBJ databases">
        <title>The genome and life-stage specific transcriptomes of Globodera pallida elucidate key aspects of plant parasitism by a cyst nematode.</title>
        <authorList>
            <person name="Cotton J.A."/>
            <person name="Lilley C.J."/>
            <person name="Jones L.M."/>
            <person name="Kikuchi T."/>
            <person name="Reid A.J."/>
            <person name="Thorpe P."/>
            <person name="Tsai I.J."/>
            <person name="Beasley H."/>
            <person name="Blok V."/>
            <person name="Cock P.J.A."/>
            <person name="Van den Akker S.E."/>
            <person name="Holroyd N."/>
            <person name="Hunt M."/>
            <person name="Mantelin S."/>
            <person name="Naghra H."/>
            <person name="Pain A."/>
            <person name="Palomares-Rius J.E."/>
            <person name="Zarowiecki M."/>
            <person name="Berriman M."/>
            <person name="Jones J.T."/>
            <person name="Urwin P.E."/>
        </authorList>
    </citation>
    <scope>NUCLEOTIDE SEQUENCE [LARGE SCALE GENOMIC DNA]</scope>
    <source>
        <strain evidence="4">Lindley</strain>
    </source>
</reference>
<feature type="transmembrane region" description="Helical" evidence="3">
    <location>
        <begin position="92"/>
        <end position="123"/>
    </location>
</feature>
<dbReference type="Pfam" id="PF03125">
    <property type="entry name" value="Sre"/>
    <property type="match status" value="1"/>
</dbReference>
<sequence>MSHSVFSVPSTGVNATNFWPNFLSRFISSSAVPFSPSSQYSRPFSAHPSEPAPLNLAIALLELLLDFLAPVPNLYFLHLLYARHDLHNNLRVLLGSLFVCQITIALTRIPTQICYVCTGVLYIDHFRWLVFGHEIAVMFFRTIIVPMTVERVLATVLSKHYEQRESPIIAICAVFVTLVLSTLIGLYIGSELNNSLISDGVITFRGAFYGLYHIIDVTVRLFIWIVCFTVFVTLLLYNQRCYAFARLPNKHSLVQRYQFAENVRSSRQLLAIGIIVFVCNLLFDLVMLRIAYNKDHFDVEYSQAFDFVLAVGLNLIPLAAIRFHDSMLNAAKAHFKQFWRFTMGKCRRQNRSANTAQRPPIIECESPTFASDTKRAKQRQKAPKALLSGQKLIFHRAEEQNVYFDELQKSWSGGQKHRRNTFGTNVRLEDSSDKNNRRHFHYLSGGRAPVLSSE</sequence>
<dbReference type="SUPFAM" id="SSF81321">
    <property type="entry name" value="Family A G protein-coupled receptor-like"/>
    <property type="match status" value="1"/>
</dbReference>
<evidence type="ECO:0000256" key="2">
    <source>
        <dbReference type="SAM" id="MobiDB-lite"/>
    </source>
</evidence>
<dbReference type="GO" id="GO:0007606">
    <property type="term" value="P:sensory perception of chemical stimulus"/>
    <property type="evidence" value="ECO:0007669"/>
    <property type="project" value="InterPro"/>
</dbReference>
<protein>
    <submittedName>
        <fullName evidence="5">G protein-coupled receptor</fullName>
    </submittedName>
</protein>
<feature type="transmembrane region" description="Helical" evidence="3">
    <location>
        <begin position="304"/>
        <end position="323"/>
    </location>
</feature>
<feature type="transmembrane region" description="Helical" evidence="3">
    <location>
        <begin position="56"/>
        <end position="80"/>
    </location>
</feature>
<name>A0A183BMD7_GLOPA</name>
<evidence type="ECO:0000256" key="3">
    <source>
        <dbReference type="SAM" id="Phobius"/>
    </source>
</evidence>
<evidence type="ECO:0000313" key="4">
    <source>
        <dbReference type="Proteomes" id="UP000050741"/>
    </source>
</evidence>
<feature type="transmembrane region" description="Helical" evidence="3">
    <location>
        <begin position="168"/>
        <end position="189"/>
    </location>
</feature>
<comment type="similarity">
    <text evidence="1">Belongs to the nematode receptor-like protein sre family.</text>
</comment>
<proteinExistence type="inferred from homology"/>
<organism evidence="4 5">
    <name type="scientific">Globodera pallida</name>
    <name type="common">Potato cyst nematode worm</name>
    <name type="synonym">Heterodera pallida</name>
    <dbReference type="NCBI Taxonomy" id="36090"/>
    <lineage>
        <taxon>Eukaryota</taxon>
        <taxon>Metazoa</taxon>
        <taxon>Ecdysozoa</taxon>
        <taxon>Nematoda</taxon>
        <taxon>Chromadorea</taxon>
        <taxon>Rhabditida</taxon>
        <taxon>Tylenchina</taxon>
        <taxon>Tylenchomorpha</taxon>
        <taxon>Tylenchoidea</taxon>
        <taxon>Heteroderidae</taxon>
        <taxon>Heteroderinae</taxon>
        <taxon>Globodera</taxon>
    </lineage>
</organism>
<evidence type="ECO:0000313" key="5">
    <source>
        <dbReference type="WBParaSite" id="GPLIN_000177200"/>
    </source>
</evidence>
<keyword evidence="3" id="KW-1133">Transmembrane helix</keyword>